<evidence type="ECO:0000259" key="9">
    <source>
        <dbReference type="PROSITE" id="PS50994"/>
    </source>
</evidence>
<dbReference type="GO" id="GO:0003676">
    <property type="term" value="F:nucleic acid binding"/>
    <property type="evidence" value="ECO:0007669"/>
    <property type="project" value="InterPro"/>
</dbReference>
<dbReference type="InterPro" id="IPR036397">
    <property type="entry name" value="RNaseH_sf"/>
</dbReference>
<keyword evidence="4" id="KW-0540">Nuclease</keyword>
<dbReference type="Gene3D" id="2.40.70.10">
    <property type="entry name" value="Acid Proteases"/>
    <property type="match status" value="1"/>
</dbReference>
<dbReference type="InterPro" id="IPR000477">
    <property type="entry name" value="RT_dom"/>
</dbReference>
<evidence type="ECO:0000256" key="2">
    <source>
        <dbReference type="ARBA" id="ARBA00022679"/>
    </source>
</evidence>
<feature type="domain" description="Integrase catalytic" evidence="9">
    <location>
        <begin position="1742"/>
        <end position="1906"/>
    </location>
</feature>
<dbReference type="CDD" id="cd00303">
    <property type="entry name" value="retropepsin_like"/>
    <property type="match status" value="1"/>
</dbReference>
<dbReference type="PANTHER" id="PTHR37984:SF5">
    <property type="entry name" value="PROTEIN NYNRIN-LIKE"/>
    <property type="match status" value="1"/>
</dbReference>
<feature type="region of interest" description="Disordered" evidence="8">
    <location>
        <begin position="785"/>
        <end position="815"/>
    </location>
</feature>
<dbReference type="CDD" id="cd09274">
    <property type="entry name" value="RNase_HI_RT_Ty3"/>
    <property type="match status" value="1"/>
</dbReference>
<dbReference type="GO" id="GO:0003964">
    <property type="term" value="F:RNA-directed DNA polymerase activity"/>
    <property type="evidence" value="ECO:0007669"/>
    <property type="project" value="UniProtKB-KW"/>
</dbReference>
<dbReference type="InterPro" id="IPR043128">
    <property type="entry name" value="Rev_trsase/Diguanyl_cyclase"/>
</dbReference>
<dbReference type="Pfam" id="PF00665">
    <property type="entry name" value="rve"/>
    <property type="match status" value="1"/>
</dbReference>
<dbReference type="GO" id="GO:0016787">
    <property type="term" value="F:hydrolase activity"/>
    <property type="evidence" value="ECO:0007669"/>
    <property type="project" value="UniProtKB-KW"/>
</dbReference>
<dbReference type="InterPro" id="IPR001584">
    <property type="entry name" value="Integrase_cat-core"/>
</dbReference>
<dbReference type="Gene3D" id="3.30.420.10">
    <property type="entry name" value="Ribonuclease H-like superfamily/Ribonuclease H"/>
    <property type="match status" value="2"/>
</dbReference>
<dbReference type="Gene3D" id="1.10.340.70">
    <property type="match status" value="1"/>
</dbReference>
<dbReference type="EMBL" id="AM431146">
    <property type="protein sequence ID" value="CAN64762.1"/>
    <property type="molecule type" value="Genomic_DNA"/>
</dbReference>
<protein>
    <recommendedName>
        <fullName evidence="1">RNA-directed DNA polymerase</fullName>
        <ecNumber evidence="1">2.7.7.49</ecNumber>
    </recommendedName>
</protein>
<dbReference type="GO" id="GO:0004519">
    <property type="term" value="F:endonuclease activity"/>
    <property type="evidence" value="ECO:0007669"/>
    <property type="project" value="UniProtKB-KW"/>
</dbReference>
<sequence>MSDGNNNDMSIFEYLPVSQLFPLIATQAPTTQIHDIDDVGDPDGPRVVSQIVIHTQKKGKSYLDVFAWSYEDMPSLDPSIIQHHLPILPHVRPVKQKLRRLHPQWSLQVKEEIKKQLSVGFLLVVEYPEWLANVILIPKKDDNVRASPKDDFPIPHIDMLVDSTTGHSMLSFMDGFSRYNHILMALEDMEKTSFITKWDTYCYRVMPFWLKNAGATYQKAATTLFHDMMHKDVELLGHIVSEHGIEVDPKKIKAILDMPTSRTERKIRGFLGRPIDDGFSDEQFVSIASIARWCLYFDGAANQSGFGIDILLISPQVDHIPRSILLALFDYHRLTNNVVEYEACITCLETALDLRLCSRSEAQHSKLILKLVNLDLNVRKWILSCEINLRNFRKSPCNVRNWDICADSFSSDIFVSKFPFSPCIQPLICNLCMPYWIRDQEGRLVRIENPQDTELDICVNIMDPPQEDQNSQHGQGGNPNAYLSMRDRMHPPRMSAPSCIVPPLEQLIIRPHIVPLLPNFHGMESENPYAHIKEFEKQILETMCGGDFMSKNPEEAMNFLSYVSEVSRGWDEPNSREMGRMKAPVNPKGGIYMLSEDMDMKAKVATMARRLEELELKKMHEVQAIFETQAHVMPCTICQSCDHVVDECPTIPAVREMLVEQAIVNLSKVMGDFVGEQKAINSQLHQKIENVESSQIKRMDGMQNDISQKIDNIQYSMSRLTNLNTMNEKGKFPSQPSQNPKGVHEVEIQDGEPSNLREVKAVITLRSGKEVDQLLPKVRQDEELMSRRTLVKESNNQDEKSGKKNASKSSIEEEPRIVIKEDMMKKHMPPPFPQALHGNKGIKNSSEILEVLRQVKVNIPLLDMIKQVPTYAKFLKDLCTVKRGLNVTKKAFLTEQVSAIIQCKSPVKYKDPGCPTISVNIGGTHVEKALLDLGASVNLLPYSVYKQLGLGGLKPTTITLSLADRSVKIPRGVIEDVLVQVDKFYYPVDFVVLDIDPTVKEANYVPIILGRPFLATSNAVINCRNGVMQLTFGNMTLELNIFHLCKRHLYLEEEEGLEEICLINTLVEEHCDKNLEESLNESLGVLEEGLPEPSDVLAIMSPWRRREEILPLFNKEDSQGAATEDPLKLVLKPLPVDLKYAYLEEDEKCPVVISSTLTSDQEDSLLGVLRKYKKAIGWKISDLKGISPLVCTHHIYMGEDAKPVRQPQRRLNPHMQEVVRGEVLKLLQAGIIYPISDSLWVSPTQVVPKKFGITVIQNEKGEEVSTRLTSGWRVCIDYRRLNSMTRKDHFPLPFMDQVLERVSGHPFYCFLDGYSGCMLSIFSDMVERIMEVFMDDITVYGDSYEECLLHLEVVLQRCIEKDLVLNWEKCHFMVQQGIVLGHIISKNDIEVDKAKVELIVKLPPPTNVKGIRQFLGHAGFYRRFIKDFSKISKPLCELLVKDVKFVWDEKCQKSFEELKQFLTTAPIVRAPNWKLPFEVMCDASDLAMGAVLGQREDGKPYVIYYASKTLNEAQRNYTTTEKELLAVVFALDKFRAYLIGSFIVVFTDHSALKYLLTKQDAKARLIRWILLLQEFNLQIRDKKGVENVVADHLSRLVIAHDSHGLPINDDFPDESLMSIEVAPWYSHIANYLVTGEVPSEWSAQDKKHFFAKIHAYYWEEPFLFKYCADQIIRKCVPEQEQSGILSHCHDSACGGHFASQKTAMRVVQSGFWLPSFFKDAHSMCKGCDRCQRLGKLTRRNMMPLNPILIVDVFDVWGIDFMGPFPMSFGHSYILVGVDYVSKWVETIPCRSNDHKVVLKFLKENIFSRFGVPKAIISDGGIHFCNKPFKTLLAKYGVKHKVATPYHPQTSGQVELANREIKNILMKVVNVNRKDWSIKLLDSLWAYRTAYKTILGMSPYRLVYGKACHLPVEIEYKAW</sequence>
<dbReference type="Gene3D" id="3.30.70.270">
    <property type="match status" value="3"/>
</dbReference>
<dbReference type="FunFam" id="3.10.20.370:FF:000001">
    <property type="entry name" value="Retrovirus-related Pol polyprotein from transposon 17.6-like protein"/>
    <property type="match status" value="1"/>
</dbReference>
<dbReference type="SUPFAM" id="SSF56672">
    <property type="entry name" value="DNA/RNA polymerases"/>
    <property type="match status" value="2"/>
</dbReference>
<evidence type="ECO:0000313" key="10">
    <source>
        <dbReference type="EMBL" id="CAN64762.1"/>
    </source>
</evidence>
<dbReference type="Pfam" id="PF17917">
    <property type="entry name" value="RT_RNaseH"/>
    <property type="match status" value="1"/>
</dbReference>
<dbReference type="SUPFAM" id="SSF53098">
    <property type="entry name" value="Ribonuclease H-like"/>
    <property type="match status" value="1"/>
</dbReference>
<name>A5AP17_VITVI</name>
<dbReference type="InterPro" id="IPR021109">
    <property type="entry name" value="Peptidase_aspartic_dom_sf"/>
</dbReference>
<organism evidence="10">
    <name type="scientific">Vitis vinifera</name>
    <name type="common">Grape</name>
    <dbReference type="NCBI Taxonomy" id="29760"/>
    <lineage>
        <taxon>Eukaryota</taxon>
        <taxon>Viridiplantae</taxon>
        <taxon>Streptophyta</taxon>
        <taxon>Embryophyta</taxon>
        <taxon>Tracheophyta</taxon>
        <taxon>Spermatophyta</taxon>
        <taxon>Magnoliopsida</taxon>
        <taxon>eudicotyledons</taxon>
        <taxon>Gunneridae</taxon>
        <taxon>Pentapetalae</taxon>
        <taxon>rosids</taxon>
        <taxon>Vitales</taxon>
        <taxon>Vitaceae</taxon>
        <taxon>Viteae</taxon>
        <taxon>Vitis</taxon>
    </lineage>
</organism>
<dbReference type="Pfam" id="PF17921">
    <property type="entry name" value="Integrase_H2C2"/>
    <property type="match status" value="1"/>
</dbReference>
<evidence type="ECO:0000256" key="1">
    <source>
        <dbReference type="ARBA" id="ARBA00012493"/>
    </source>
</evidence>
<evidence type="ECO:0000256" key="4">
    <source>
        <dbReference type="ARBA" id="ARBA00022722"/>
    </source>
</evidence>
<gene>
    <name evidence="10" type="ORF">VITISV_033533</name>
</gene>
<dbReference type="Gene3D" id="3.10.10.10">
    <property type="entry name" value="HIV Type 1 Reverse Transcriptase, subunit A, domain 1"/>
    <property type="match status" value="2"/>
</dbReference>
<keyword evidence="2" id="KW-0808">Transferase</keyword>
<dbReference type="InterPro" id="IPR041373">
    <property type="entry name" value="RT_RNaseH"/>
</dbReference>
<keyword evidence="3" id="KW-0548">Nucleotidyltransferase</keyword>
<keyword evidence="7" id="KW-0695">RNA-directed DNA polymerase</keyword>
<evidence type="ECO:0000256" key="7">
    <source>
        <dbReference type="ARBA" id="ARBA00022918"/>
    </source>
</evidence>
<evidence type="ECO:0000256" key="5">
    <source>
        <dbReference type="ARBA" id="ARBA00022759"/>
    </source>
</evidence>
<dbReference type="Pfam" id="PF13650">
    <property type="entry name" value="Asp_protease_2"/>
    <property type="match status" value="1"/>
</dbReference>
<dbReference type="PANTHER" id="PTHR37984">
    <property type="entry name" value="PROTEIN CBG26694"/>
    <property type="match status" value="1"/>
</dbReference>
<dbReference type="CDD" id="cd01647">
    <property type="entry name" value="RT_LTR"/>
    <property type="match status" value="2"/>
</dbReference>
<dbReference type="GO" id="GO:0015074">
    <property type="term" value="P:DNA integration"/>
    <property type="evidence" value="ECO:0007669"/>
    <property type="project" value="InterPro"/>
</dbReference>
<reference evidence="10" key="1">
    <citation type="journal article" date="2007" name="PLoS ONE">
        <title>The first genome sequence of an elite grapevine cultivar (Pinot noir Vitis vinifera L.): coping with a highly heterozygous genome.</title>
        <authorList>
            <person name="Velasco R."/>
            <person name="Zharkikh A."/>
            <person name="Troggio M."/>
            <person name="Cartwright D.A."/>
            <person name="Cestaro A."/>
            <person name="Pruss D."/>
            <person name="Pindo M."/>
            <person name="FitzGerald L.M."/>
            <person name="Vezzulli S."/>
            <person name="Reid J."/>
            <person name="Malacarne G."/>
            <person name="Iliev D."/>
            <person name="Coppola G."/>
            <person name="Wardell B."/>
            <person name="Micheletti D."/>
            <person name="Macalma T."/>
            <person name="Facci M."/>
            <person name="Mitchell J.T."/>
            <person name="Perazzolli M."/>
            <person name="Eldredge G."/>
            <person name="Gatto P."/>
            <person name="Oyzerski R."/>
            <person name="Moretto M."/>
            <person name="Gutin N."/>
            <person name="Stefanini M."/>
            <person name="Chen Y."/>
            <person name="Segala C."/>
            <person name="Davenport C."/>
            <person name="Dematte L."/>
            <person name="Mraz A."/>
            <person name="Battilana J."/>
            <person name="Stormo K."/>
            <person name="Costa F."/>
            <person name="Tao Q."/>
            <person name="Si-Ammour A."/>
            <person name="Harkins T."/>
            <person name="Lackey A."/>
            <person name="Perbost C."/>
            <person name="Taillon B."/>
            <person name="Stella A."/>
            <person name="Solovyev V."/>
            <person name="Fawcett J.A."/>
            <person name="Sterck L."/>
            <person name="Vandepoele K."/>
            <person name="Grando S.M."/>
            <person name="Toppo S."/>
            <person name="Moser C."/>
            <person name="Lanchbury J."/>
            <person name="Bogden R."/>
            <person name="Skolnick M."/>
            <person name="Sgaramella V."/>
            <person name="Bhatnagar S.K."/>
            <person name="Fontana P."/>
            <person name="Gutin A."/>
            <person name="Van de Peer Y."/>
            <person name="Salamini F."/>
            <person name="Viola R."/>
        </authorList>
    </citation>
    <scope>NUCLEOTIDE SEQUENCE</scope>
</reference>
<keyword evidence="5" id="KW-0255">Endonuclease</keyword>
<dbReference type="InterPro" id="IPR050951">
    <property type="entry name" value="Retrovirus_Pol_polyprotein"/>
</dbReference>
<keyword evidence="6" id="KW-0378">Hydrolase</keyword>
<accession>A5AP17</accession>
<evidence type="ECO:0000256" key="8">
    <source>
        <dbReference type="SAM" id="MobiDB-lite"/>
    </source>
</evidence>
<proteinExistence type="predicted"/>
<dbReference type="InterPro" id="IPR043502">
    <property type="entry name" value="DNA/RNA_pol_sf"/>
</dbReference>
<dbReference type="InterPro" id="IPR012337">
    <property type="entry name" value="RNaseH-like_sf"/>
</dbReference>
<evidence type="ECO:0000256" key="6">
    <source>
        <dbReference type="ARBA" id="ARBA00022801"/>
    </source>
</evidence>
<dbReference type="Pfam" id="PF00078">
    <property type="entry name" value="RVT_1"/>
    <property type="match status" value="1"/>
</dbReference>
<evidence type="ECO:0000256" key="3">
    <source>
        <dbReference type="ARBA" id="ARBA00022695"/>
    </source>
</evidence>
<dbReference type="EC" id="2.7.7.49" evidence="1"/>
<dbReference type="FunFam" id="3.30.70.270:FF:000020">
    <property type="entry name" value="Transposon Tf2-6 polyprotein-like Protein"/>
    <property type="match status" value="1"/>
</dbReference>
<dbReference type="InterPro" id="IPR041588">
    <property type="entry name" value="Integrase_H2C2"/>
</dbReference>
<dbReference type="PROSITE" id="PS50994">
    <property type="entry name" value="INTEGRASE"/>
    <property type="match status" value="1"/>
</dbReference>
<dbReference type="SUPFAM" id="SSF50630">
    <property type="entry name" value="Acid proteases"/>
    <property type="match status" value="1"/>
</dbReference>